<dbReference type="InterPro" id="IPR013121">
    <property type="entry name" value="Fe_red_NAD-bd_6"/>
</dbReference>
<comment type="subcellular location">
    <subcellularLocation>
        <location evidence="1">Membrane</location>
        <topology evidence="1">Multi-pass membrane protein</topology>
    </subcellularLocation>
</comment>
<evidence type="ECO:0000256" key="9">
    <source>
        <dbReference type="ARBA" id="ARBA00023136"/>
    </source>
</evidence>
<comment type="similarity">
    <text evidence="2">Belongs to the ferric reductase (FRE) family.</text>
</comment>
<dbReference type="Gene3D" id="3.40.50.80">
    <property type="entry name" value="Nucleotide-binding domain of ferredoxin-NADP reductase (FNR) module"/>
    <property type="match status" value="1"/>
</dbReference>
<evidence type="ECO:0000256" key="7">
    <source>
        <dbReference type="ARBA" id="ARBA00023002"/>
    </source>
</evidence>
<evidence type="ECO:0000259" key="12">
    <source>
        <dbReference type="PROSITE" id="PS51384"/>
    </source>
</evidence>
<keyword evidence="8" id="KW-0406">Ion transport</keyword>
<dbReference type="SUPFAM" id="SSF52343">
    <property type="entry name" value="Ferredoxin reductase-like, C-terminal NADP-linked domain"/>
    <property type="match status" value="1"/>
</dbReference>
<evidence type="ECO:0000256" key="4">
    <source>
        <dbReference type="ARBA" id="ARBA00022692"/>
    </source>
</evidence>
<feature type="transmembrane region" description="Helical" evidence="10">
    <location>
        <begin position="32"/>
        <end position="55"/>
    </location>
</feature>
<sequence>MHRSAGITAVFLALFHTFVVLASQPSFAFNRAQNLFAVIGVSSLGCTVFLFLPLFRRLAYEPFLRIHQAFALLSAYAIWRHLPSTETFPRCYVYISASLFLFMCVVQVGSIIYQNGFFRYRLSRAEITHEYGAVRLRIQNKKPLKIQAGQYINLWMPSVSLLSVLQSHPFVVISWTEKAQDCLDLFIQPRKGFTRELLSYSGNGPVTNALVVFSGPHGRSIPMDDCENILMVGSGFGIAAHLPYLKQLIHGYNTREVRARRIHLVWQVRDIDVTIAAQSLLNDVLDEDTLDNGWILAISIYCESSNIRSKSFGRRAKVYPGKAPLRDIVQEEVRGDHIERKLAGNVHPEPGQPAQRDGKLLITVSGTDHIREQLRGAVREHLTDDVVFSELDYQPS</sequence>
<dbReference type="OrthoDB" id="4494341at2759"/>
<dbReference type="InterPro" id="IPR013130">
    <property type="entry name" value="Fe3_Rdtase_TM_dom"/>
</dbReference>
<keyword evidence="7" id="KW-0560">Oxidoreductase</keyword>
<dbReference type="AlphaFoldDB" id="A0A9P9CXL2"/>
<dbReference type="InterPro" id="IPR017927">
    <property type="entry name" value="FAD-bd_FR_type"/>
</dbReference>
<dbReference type="InterPro" id="IPR013112">
    <property type="entry name" value="FAD-bd_8"/>
</dbReference>
<keyword evidence="14" id="KW-1185">Reference proteome</keyword>
<evidence type="ECO:0000313" key="13">
    <source>
        <dbReference type="EMBL" id="KAH7108732.1"/>
    </source>
</evidence>
<evidence type="ECO:0000256" key="10">
    <source>
        <dbReference type="SAM" id="Phobius"/>
    </source>
</evidence>
<evidence type="ECO:0000256" key="3">
    <source>
        <dbReference type="ARBA" id="ARBA00022448"/>
    </source>
</evidence>
<dbReference type="PANTHER" id="PTHR32361:SF26">
    <property type="entry name" value="FAD-BINDING 8 DOMAIN-CONTAINING PROTEIN-RELATED"/>
    <property type="match status" value="1"/>
</dbReference>
<evidence type="ECO:0000256" key="5">
    <source>
        <dbReference type="ARBA" id="ARBA00022982"/>
    </source>
</evidence>
<dbReference type="GO" id="GO:0006826">
    <property type="term" value="P:iron ion transport"/>
    <property type="evidence" value="ECO:0007669"/>
    <property type="project" value="TreeGrafter"/>
</dbReference>
<keyword evidence="6 10" id="KW-1133">Transmembrane helix</keyword>
<dbReference type="PANTHER" id="PTHR32361">
    <property type="entry name" value="FERRIC/CUPRIC REDUCTASE TRANSMEMBRANE COMPONENT"/>
    <property type="match status" value="1"/>
</dbReference>
<evidence type="ECO:0000256" key="1">
    <source>
        <dbReference type="ARBA" id="ARBA00004141"/>
    </source>
</evidence>
<dbReference type="Proteomes" id="UP000700596">
    <property type="component" value="Unassembled WGS sequence"/>
</dbReference>
<evidence type="ECO:0000256" key="6">
    <source>
        <dbReference type="ARBA" id="ARBA00022989"/>
    </source>
</evidence>
<dbReference type="Pfam" id="PF08022">
    <property type="entry name" value="FAD_binding_8"/>
    <property type="match status" value="1"/>
</dbReference>
<comment type="caution">
    <text evidence="13">The sequence shown here is derived from an EMBL/GenBank/DDBJ whole genome shotgun (WGS) entry which is preliminary data.</text>
</comment>
<dbReference type="GO" id="GO:0015677">
    <property type="term" value="P:copper ion import"/>
    <property type="evidence" value="ECO:0007669"/>
    <property type="project" value="TreeGrafter"/>
</dbReference>
<dbReference type="GO" id="GO:0006879">
    <property type="term" value="P:intracellular iron ion homeostasis"/>
    <property type="evidence" value="ECO:0007669"/>
    <property type="project" value="TreeGrafter"/>
</dbReference>
<dbReference type="InterPro" id="IPR039261">
    <property type="entry name" value="FNR_nucleotide-bd"/>
</dbReference>
<evidence type="ECO:0000256" key="11">
    <source>
        <dbReference type="SAM" id="SignalP"/>
    </source>
</evidence>
<evidence type="ECO:0000256" key="2">
    <source>
        <dbReference type="ARBA" id="ARBA00006278"/>
    </source>
</evidence>
<dbReference type="EMBL" id="JAGMWT010000036">
    <property type="protein sequence ID" value="KAH7108732.1"/>
    <property type="molecule type" value="Genomic_DNA"/>
</dbReference>
<feature type="domain" description="FAD-binding FR-type" evidence="12">
    <location>
        <begin position="115"/>
        <end position="223"/>
    </location>
</feature>
<keyword evidence="9 10" id="KW-0472">Membrane</keyword>
<feature type="transmembrane region" description="Helical" evidence="10">
    <location>
        <begin position="91"/>
        <end position="113"/>
    </location>
</feature>
<dbReference type="Pfam" id="PF08030">
    <property type="entry name" value="NAD_binding_6"/>
    <property type="match status" value="1"/>
</dbReference>
<dbReference type="CDD" id="cd06186">
    <property type="entry name" value="NOX_Duox_like_FAD_NADP"/>
    <property type="match status" value="1"/>
</dbReference>
<gene>
    <name evidence="13" type="ORF">B0J11DRAFT_602113</name>
</gene>
<name>A0A9P9CXL2_9PLEO</name>
<accession>A0A9P9CXL2</accession>
<evidence type="ECO:0000256" key="8">
    <source>
        <dbReference type="ARBA" id="ARBA00023065"/>
    </source>
</evidence>
<organism evidence="13 14">
    <name type="scientific">Dendryphion nanum</name>
    <dbReference type="NCBI Taxonomy" id="256645"/>
    <lineage>
        <taxon>Eukaryota</taxon>
        <taxon>Fungi</taxon>
        <taxon>Dikarya</taxon>
        <taxon>Ascomycota</taxon>
        <taxon>Pezizomycotina</taxon>
        <taxon>Dothideomycetes</taxon>
        <taxon>Pleosporomycetidae</taxon>
        <taxon>Pleosporales</taxon>
        <taxon>Torulaceae</taxon>
        <taxon>Dendryphion</taxon>
    </lineage>
</organism>
<keyword evidence="3" id="KW-0813">Transport</keyword>
<dbReference type="PROSITE" id="PS51384">
    <property type="entry name" value="FAD_FR"/>
    <property type="match status" value="1"/>
</dbReference>
<feature type="signal peptide" evidence="11">
    <location>
        <begin position="1"/>
        <end position="22"/>
    </location>
</feature>
<dbReference type="InterPro" id="IPR051410">
    <property type="entry name" value="Ferric/Cupric_Reductase"/>
</dbReference>
<dbReference type="GO" id="GO:0000293">
    <property type="term" value="F:ferric-chelate reductase activity"/>
    <property type="evidence" value="ECO:0007669"/>
    <property type="project" value="UniProtKB-ARBA"/>
</dbReference>
<keyword evidence="5" id="KW-0249">Electron transport</keyword>
<proteinExistence type="inferred from homology"/>
<dbReference type="Pfam" id="PF01794">
    <property type="entry name" value="Ferric_reduct"/>
    <property type="match status" value="1"/>
</dbReference>
<keyword evidence="11" id="KW-0732">Signal</keyword>
<dbReference type="GO" id="GO:0005886">
    <property type="term" value="C:plasma membrane"/>
    <property type="evidence" value="ECO:0007669"/>
    <property type="project" value="TreeGrafter"/>
</dbReference>
<evidence type="ECO:0000313" key="14">
    <source>
        <dbReference type="Proteomes" id="UP000700596"/>
    </source>
</evidence>
<feature type="chain" id="PRO_5040361063" description="FAD-binding FR-type domain-containing protein" evidence="11">
    <location>
        <begin position="23"/>
        <end position="396"/>
    </location>
</feature>
<reference evidence="13" key="1">
    <citation type="journal article" date="2021" name="Nat. Commun.">
        <title>Genetic determinants of endophytism in the Arabidopsis root mycobiome.</title>
        <authorList>
            <person name="Mesny F."/>
            <person name="Miyauchi S."/>
            <person name="Thiergart T."/>
            <person name="Pickel B."/>
            <person name="Atanasova L."/>
            <person name="Karlsson M."/>
            <person name="Huettel B."/>
            <person name="Barry K.W."/>
            <person name="Haridas S."/>
            <person name="Chen C."/>
            <person name="Bauer D."/>
            <person name="Andreopoulos W."/>
            <person name="Pangilinan J."/>
            <person name="LaButti K."/>
            <person name="Riley R."/>
            <person name="Lipzen A."/>
            <person name="Clum A."/>
            <person name="Drula E."/>
            <person name="Henrissat B."/>
            <person name="Kohler A."/>
            <person name="Grigoriev I.V."/>
            <person name="Martin F.M."/>
            <person name="Hacquard S."/>
        </authorList>
    </citation>
    <scope>NUCLEOTIDE SEQUENCE</scope>
    <source>
        <strain evidence="13">MPI-CAGE-CH-0243</strain>
    </source>
</reference>
<protein>
    <recommendedName>
        <fullName evidence="12">FAD-binding FR-type domain-containing protein</fullName>
    </recommendedName>
</protein>
<keyword evidence="4 10" id="KW-0812">Transmembrane</keyword>